<dbReference type="EMBL" id="JWIY01000001">
    <property type="protein sequence ID" value="KIC78404.1"/>
    <property type="molecule type" value="Genomic_DNA"/>
</dbReference>
<dbReference type="PANTHER" id="PTHR30255">
    <property type="entry name" value="SINGLE-STRANDED-DNA-SPECIFIC EXONUCLEASE RECJ"/>
    <property type="match status" value="1"/>
</dbReference>
<protein>
    <recommendedName>
        <fullName evidence="2">Single-stranded-DNA-specific exonuclease RecJ</fullName>
    </recommendedName>
</protein>
<evidence type="ECO:0000259" key="9">
    <source>
        <dbReference type="Pfam" id="PF17768"/>
    </source>
</evidence>
<proteinExistence type="inferred from homology"/>
<evidence type="ECO:0000256" key="5">
    <source>
        <dbReference type="ARBA" id="ARBA00022839"/>
    </source>
</evidence>
<dbReference type="eggNOG" id="COG0608">
    <property type="taxonomic scope" value="Bacteria"/>
</dbReference>
<dbReference type="NCBIfam" id="TIGR00644">
    <property type="entry name" value="recJ"/>
    <property type="match status" value="1"/>
</dbReference>
<dbReference type="RefSeq" id="WP_039676958.1">
    <property type="nucleotide sequence ID" value="NZ_JWIY01000001.1"/>
</dbReference>
<comment type="similarity">
    <text evidence="1">Belongs to the RecJ family.</text>
</comment>
<dbReference type="GO" id="GO:0003676">
    <property type="term" value="F:nucleic acid binding"/>
    <property type="evidence" value="ECO:0007669"/>
    <property type="project" value="InterPro"/>
</dbReference>
<dbReference type="GO" id="GO:0006310">
    <property type="term" value="P:DNA recombination"/>
    <property type="evidence" value="ECO:0007669"/>
    <property type="project" value="InterPro"/>
</dbReference>
<dbReference type="STRING" id="862969.SCI_0709"/>
<dbReference type="GO" id="GO:0006281">
    <property type="term" value="P:DNA repair"/>
    <property type="evidence" value="ECO:0007669"/>
    <property type="project" value="InterPro"/>
</dbReference>
<accession>A0A0C1HM73</accession>
<keyword evidence="3" id="KW-0540">Nuclease</keyword>
<comment type="caution">
    <text evidence="10">The sequence shown here is derived from an EMBL/GenBank/DDBJ whole genome shotgun (WGS) entry which is preliminary data.</text>
</comment>
<reference evidence="10 11" key="1">
    <citation type="submission" date="2014-12" db="EMBL/GenBank/DDBJ databases">
        <title>Partial genome sequence of Streptococcus constellatus KCOM 1650 (= ChDC B144).</title>
        <authorList>
            <person name="Kook J.-K."/>
            <person name="Park S.-N."/>
            <person name="Lim Y.K."/>
            <person name="Jo E."/>
        </authorList>
    </citation>
    <scope>NUCLEOTIDE SEQUENCE [LARGE SCALE GENOMIC DNA]</scope>
    <source>
        <strain evidence="10 11">KCOM 1650</strain>
    </source>
</reference>
<feature type="domain" description="Single-stranded-DNA-specific exonuclease RecJ C-terminal" evidence="8">
    <location>
        <begin position="592"/>
        <end position="735"/>
    </location>
</feature>
<evidence type="ECO:0000256" key="1">
    <source>
        <dbReference type="ARBA" id="ARBA00005915"/>
    </source>
</evidence>
<dbReference type="Pfam" id="PF02272">
    <property type="entry name" value="DHHA1"/>
    <property type="match status" value="1"/>
</dbReference>
<evidence type="ECO:0000259" key="7">
    <source>
        <dbReference type="Pfam" id="PF02272"/>
    </source>
</evidence>
<evidence type="ECO:0000313" key="10">
    <source>
        <dbReference type="EMBL" id="KIC78404.1"/>
    </source>
</evidence>
<dbReference type="Gene3D" id="3.10.310.30">
    <property type="match status" value="1"/>
</dbReference>
<dbReference type="Proteomes" id="UP000031339">
    <property type="component" value="Unassembled WGS sequence"/>
</dbReference>
<organism evidence="10 11">
    <name type="scientific">Streptococcus constellatus</name>
    <dbReference type="NCBI Taxonomy" id="76860"/>
    <lineage>
        <taxon>Bacteria</taxon>
        <taxon>Bacillati</taxon>
        <taxon>Bacillota</taxon>
        <taxon>Bacilli</taxon>
        <taxon>Lactobacillales</taxon>
        <taxon>Streptococcaceae</taxon>
        <taxon>Streptococcus</taxon>
        <taxon>Streptococcus anginosus group</taxon>
    </lineage>
</organism>
<dbReference type="GO" id="GO:0008409">
    <property type="term" value="F:5'-3' exonuclease activity"/>
    <property type="evidence" value="ECO:0007669"/>
    <property type="project" value="InterPro"/>
</dbReference>
<dbReference type="InterPro" id="IPR004610">
    <property type="entry name" value="RecJ"/>
</dbReference>
<dbReference type="InterPro" id="IPR041122">
    <property type="entry name" value="RecJ_OB"/>
</dbReference>
<feature type="domain" description="RecJ OB" evidence="9">
    <location>
        <begin position="451"/>
        <end position="556"/>
    </location>
</feature>
<keyword evidence="4" id="KW-0378">Hydrolase</keyword>
<gene>
    <name evidence="10" type="ORF">RN79_02185</name>
</gene>
<evidence type="ECO:0000259" key="8">
    <source>
        <dbReference type="Pfam" id="PF10141"/>
    </source>
</evidence>
<dbReference type="InterPro" id="IPR038763">
    <property type="entry name" value="DHH_sf"/>
</dbReference>
<dbReference type="Pfam" id="PF17768">
    <property type="entry name" value="RecJ_OB"/>
    <property type="match status" value="1"/>
</dbReference>
<dbReference type="AlphaFoldDB" id="A0A0C1HM73"/>
<evidence type="ECO:0000313" key="11">
    <source>
        <dbReference type="Proteomes" id="UP000031339"/>
    </source>
</evidence>
<dbReference type="InterPro" id="IPR003156">
    <property type="entry name" value="DHHA1_dom"/>
</dbReference>
<evidence type="ECO:0000256" key="2">
    <source>
        <dbReference type="ARBA" id="ARBA00019841"/>
    </source>
</evidence>
<feature type="domain" description="DDH" evidence="6">
    <location>
        <begin position="83"/>
        <end position="228"/>
    </location>
</feature>
<dbReference type="Gene3D" id="3.90.1640.30">
    <property type="match status" value="1"/>
</dbReference>
<dbReference type="SUPFAM" id="SSF64182">
    <property type="entry name" value="DHH phosphoesterases"/>
    <property type="match status" value="1"/>
</dbReference>
<dbReference type="eggNOG" id="COG4199">
    <property type="taxonomic scope" value="Bacteria"/>
</dbReference>
<name>A0A0C1HM73_STRCV</name>
<keyword evidence="5 10" id="KW-0269">Exonuclease</keyword>
<dbReference type="InterPro" id="IPR051673">
    <property type="entry name" value="SSDNA_exonuclease_RecJ"/>
</dbReference>
<dbReference type="Pfam" id="PF01368">
    <property type="entry name" value="DHH"/>
    <property type="match status" value="1"/>
</dbReference>
<dbReference type="OrthoDB" id="9809852at2"/>
<feature type="domain" description="DHHA1" evidence="7">
    <location>
        <begin position="343"/>
        <end position="436"/>
    </location>
</feature>
<dbReference type="PANTHER" id="PTHR30255:SF2">
    <property type="entry name" value="SINGLE-STRANDED-DNA-SPECIFIC EXONUCLEASE RECJ"/>
    <property type="match status" value="1"/>
</dbReference>
<evidence type="ECO:0000256" key="3">
    <source>
        <dbReference type="ARBA" id="ARBA00022722"/>
    </source>
</evidence>
<dbReference type="InterPro" id="IPR001667">
    <property type="entry name" value="DDH_dom"/>
</dbReference>
<sequence length="744" mass="83680">MITSKYDWQIATNFSDEDFIKKAKKLGLETSVANLVYQRGIQTEEALRDFLEPSLDQLYDPYELHDMDKAVTRIRQAIENDEQILIYGDYDADGMTSASIVKEALEQLGAECQVYLPNRFTDGYGPNASVYKYFIDNQGISLFITVDNGVAGLEAIELAQSMGVDVIVTDHHSIPEILPDAYAIVHPEHPEADYPFKHLAGCGVAFKLATALLEEVQVELLDLVAIGTIADMVSLTGENRILVKYGLSVLKNTQRIGLQELFKIAGIQSDELNEETVGFQIAPRLNALGRLDDPNPAIELLTGFDEEEARDIALMINQKNDERKEMVQHIYDEAKFMIDPKKPVQVLAGKGWNPGVLGIVAGRLLEELHQPIIVLNIENGLVKGSARSIEAVDIFEALDPHRELFVAFGGHAGAAGMTLEVSRLEELSQVLEAYIEDNQVDLSTKNELFLDEELALPDLTLETLKNFEKLAPFGMDNKKPIFYLKDFKVENIRTMGMGNAHLKLKISQASAVLEVVAFGLGELATEFSQTKNLELAVTLSVNKWNGQTSLQLMLMDARVDGIQLFNIRGKNARLPENVPVLRFSGEIPDLKKSRAVVVYDLPEHLNQLKAIIQQGNFEAIYFKNEIVQPYYLTGFGTREQFAKLYKTIYQFPEFDIRYKLKELAAYLKIDSILLIKMIQIFEELGFVTIQDGVMQVNKNAEKKAIESSHIYQELKKMVKEQELMALGTVQEIYDYLMEKDECSN</sequence>
<dbReference type="InterPro" id="IPR018779">
    <property type="entry name" value="RecJ_C"/>
</dbReference>
<evidence type="ECO:0000259" key="6">
    <source>
        <dbReference type="Pfam" id="PF01368"/>
    </source>
</evidence>
<dbReference type="Pfam" id="PF10141">
    <property type="entry name" value="ssDNA-exonuc_C"/>
    <property type="match status" value="1"/>
</dbReference>
<evidence type="ECO:0000256" key="4">
    <source>
        <dbReference type="ARBA" id="ARBA00022801"/>
    </source>
</evidence>